<dbReference type="PANTHER" id="PTHR40447">
    <property type="entry name" value="ANAEROBIC SULFITE REDUCTASE SUBUNIT A"/>
    <property type="match status" value="1"/>
</dbReference>
<dbReference type="eggNOG" id="COG0479">
    <property type="taxonomic scope" value="Bacteria"/>
</dbReference>
<dbReference type="RefSeq" id="WP_010076387.1">
    <property type="nucleotide sequence ID" value="NC_014393.1"/>
</dbReference>
<dbReference type="InterPro" id="IPR017896">
    <property type="entry name" value="4Fe4S_Fe-S-bd"/>
</dbReference>
<keyword evidence="1" id="KW-0479">Metal-binding</keyword>
<dbReference type="InterPro" id="IPR014259">
    <property type="entry name" value="Sulphite_reductase_A"/>
</dbReference>
<dbReference type="InterPro" id="IPR009051">
    <property type="entry name" value="Helical_ferredxn"/>
</dbReference>
<protein>
    <submittedName>
        <fullName evidence="5">Sulfite reductase, subunit A</fullName>
    </submittedName>
</protein>
<keyword evidence="6" id="KW-1185">Reference proteome</keyword>
<feature type="domain" description="4Fe-4S ferredoxin-type" evidence="4">
    <location>
        <begin position="293"/>
        <end position="321"/>
    </location>
</feature>
<dbReference type="PANTHER" id="PTHR40447:SF1">
    <property type="entry name" value="ANAEROBIC SULFITE REDUCTASE SUBUNIT A"/>
    <property type="match status" value="1"/>
</dbReference>
<dbReference type="HOGENOM" id="CLU_046702_0_1_9"/>
<accession>D9STF0</accession>
<dbReference type="OrthoDB" id="9795302at2"/>
<dbReference type="GO" id="GO:0051536">
    <property type="term" value="F:iron-sulfur cluster binding"/>
    <property type="evidence" value="ECO:0007669"/>
    <property type="project" value="UniProtKB-KW"/>
</dbReference>
<dbReference type="EMBL" id="CP002160">
    <property type="protein sequence ID" value="ADL50766.1"/>
    <property type="molecule type" value="Genomic_DNA"/>
</dbReference>
<keyword evidence="3" id="KW-0411">Iron-sulfur</keyword>
<evidence type="ECO:0000313" key="6">
    <source>
        <dbReference type="Proteomes" id="UP000002730"/>
    </source>
</evidence>
<dbReference type="SUPFAM" id="SSF46548">
    <property type="entry name" value="alpha-helical ferredoxin"/>
    <property type="match status" value="1"/>
</dbReference>
<reference evidence="5 6" key="1">
    <citation type="submission" date="2010-08" db="EMBL/GenBank/DDBJ databases">
        <title>Complete sequence of Clostridium cellulovorans 743B.</title>
        <authorList>
            <consortium name="US DOE Joint Genome Institute"/>
            <person name="Lucas S."/>
            <person name="Copeland A."/>
            <person name="Lapidus A."/>
            <person name="Cheng J.-F."/>
            <person name="Bruce D."/>
            <person name="Goodwin L."/>
            <person name="Pitluck S."/>
            <person name="Chertkov O."/>
            <person name="Detter J.C."/>
            <person name="Han C."/>
            <person name="Tapia R."/>
            <person name="Land M."/>
            <person name="Hauser L."/>
            <person name="Chang Y.-J."/>
            <person name="Jeffries C."/>
            <person name="Kyrpides N."/>
            <person name="Ivanova N."/>
            <person name="Mikhailova N."/>
            <person name="Hemme C.L."/>
            <person name="Woyke T."/>
        </authorList>
    </citation>
    <scope>NUCLEOTIDE SEQUENCE [LARGE SCALE GENOMIC DNA]</scope>
    <source>
        <strain evidence="6">ATCC 35296 / DSM 3052 / OCM 3 / 743B</strain>
    </source>
</reference>
<dbReference type="AlphaFoldDB" id="D9STF0"/>
<evidence type="ECO:0000256" key="1">
    <source>
        <dbReference type="ARBA" id="ARBA00022723"/>
    </source>
</evidence>
<dbReference type="KEGG" id="ccb:Clocel_1002"/>
<keyword evidence="2" id="KW-0408">Iron</keyword>
<proteinExistence type="predicted"/>
<dbReference type="STRING" id="573061.Clocel_1002"/>
<dbReference type="Proteomes" id="UP000002730">
    <property type="component" value="Chromosome"/>
</dbReference>
<dbReference type="Pfam" id="PF17179">
    <property type="entry name" value="Fer4_22"/>
    <property type="match status" value="1"/>
</dbReference>
<dbReference type="GO" id="GO:0046872">
    <property type="term" value="F:metal ion binding"/>
    <property type="evidence" value="ECO:0007669"/>
    <property type="project" value="UniProtKB-KW"/>
</dbReference>
<gene>
    <name evidence="5" type="ordered locus">Clocel_1002</name>
</gene>
<feature type="domain" description="4Fe-4S ferredoxin-type" evidence="4">
    <location>
        <begin position="211"/>
        <end position="242"/>
    </location>
</feature>
<name>D9STF0_CLOC7</name>
<evidence type="ECO:0000313" key="5">
    <source>
        <dbReference type="EMBL" id="ADL50766.1"/>
    </source>
</evidence>
<dbReference type="PROSITE" id="PS00198">
    <property type="entry name" value="4FE4S_FER_1"/>
    <property type="match status" value="1"/>
</dbReference>
<sequence length="339" mass="39385">MGFSMDNVKFNSILQELKKEYKIYAPILMEGKGTFSDTDSIKYGEISSIEEVVFDKKSNFSPKEVILPITQTLFYFTEDKVIEPEIDSKKILVFLRSCDIHSVKRLDQIYLKNGGVDPYYKALREKTKFVLMECENSFENCFCVSMGTNKTEDYAFFVRHKENQVSIKLQDEEFENFFKAEEVLEVEPSYVDSNDTVVKIPENLDQRVFKATMWKEYSARCIACGRCNMVCGTCACFTMQDIFYKDNPKSGERRRVWASCHVDGFTSMAGGHSFRLDKGERMRFKVMHKVYDYKKRFGYHMCTGCGRCDDVCPEYISFANSVNKLNDAMKEIKAEEEVK</sequence>
<evidence type="ECO:0000256" key="3">
    <source>
        <dbReference type="ARBA" id="ARBA00023014"/>
    </source>
</evidence>
<dbReference type="InterPro" id="IPR017900">
    <property type="entry name" value="4Fe4S_Fe_S_CS"/>
</dbReference>
<dbReference type="PROSITE" id="PS51379">
    <property type="entry name" value="4FE4S_FER_2"/>
    <property type="match status" value="2"/>
</dbReference>
<dbReference type="Gene3D" id="1.10.1060.10">
    <property type="entry name" value="Alpha-helical ferredoxin"/>
    <property type="match status" value="1"/>
</dbReference>
<organism evidence="5 6">
    <name type="scientific">Clostridium cellulovorans (strain ATCC 35296 / DSM 3052 / OCM 3 / 743B)</name>
    <dbReference type="NCBI Taxonomy" id="573061"/>
    <lineage>
        <taxon>Bacteria</taxon>
        <taxon>Bacillati</taxon>
        <taxon>Bacillota</taxon>
        <taxon>Clostridia</taxon>
        <taxon>Eubacteriales</taxon>
        <taxon>Clostridiaceae</taxon>
        <taxon>Clostridium</taxon>
    </lineage>
</organism>
<evidence type="ECO:0000259" key="4">
    <source>
        <dbReference type="PROSITE" id="PS51379"/>
    </source>
</evidence>
<dbReference type="NCBIfam" id="TIGR02910">
    <property type="entry name" value="sulfite_red_A"/>
    <property type="match status" value="1"/>
</dbReference>
<evidence type="ECO:0000256" key="2">
    <source>
        <dbReference type="ARBA" id="ARBA00023004"/>
    </source>
</evidence>